<evidence type="ECO:0000256" key="6">
    <source>
        <dbReference type="ARBA" id="ARBA00022603"/>
    </source>
</evidence>
<feature type="compositionally biased region" description="Polar residues" evidence="18">
    <location>
        <begin position="93"/>
        <end position="107"/>
    </location>
</feature>
<evidence type="ECO:0000256" key="10">
    <source>
        <dbReference type="ARBA" id="ARBA00022776"/>
    </source>
</evidence>
<comment type="catalytic activity">
    <reaction evidence="17">
        <text>L-lysyl-[protein] + S-adenosyl-L-methionine = N(6)-methyl-L-lysyl-[protein] + S-adenosyl-L-homocysteine + H(+)</text>
        <dbReference type="Rhea" id="RHEA:51736"/>
        <dbReference type="Rhea" id="RHEA-COMP:9752"/>
        <dbReference type="Rhea" id="RHEA-COMP:13053"/>
        <dbReference type="ChEBI" id="CHEBI:15378"/>
        <dbReference type="ChEBI" id="CHEBI:29969"/>
        <dbReference type="ChEBI" id="CHEBI:57856"/>
        <dbReference type="ChEBI" id="CHEBI:59789"/>
        <dbReference type="ChEBI" id="CHEBI:61929"/>
    </reaction>
</comment>
<dbReference type="GO" id="GO:0005634">
    <property type="term" value="C:nucleus"/>
    <property type="evidence" value="ECO:0007669"/>
    <property type="project" value="UniProtKB-SubCell"/>
</dbReference>
<dbReference type="GO" id="GO:0006357">
    <property type="term" value="P:regulation of transcription by RNA polymerase II"/>
    <property type="evidence" value="ECO:0007669"/>
    <property type="project" value="TreeGrafter"/>
</dbReference>
<keyword evidence="8" id="KW-0808">Transferase</keyword>
<dbReference type="InterPro" id="IPR001214">
    <property type="entry name" value="SET_dom"/>
</dbReference>
<keyword evidence="12" id="KW-0805">Transcription regulation</keyword>
<comment type="subcellular location">
    <subcellularLocation>
        <location evidence="2">Chromosome</location>
    </subcellularLocation>
    <subcellularLocation>
        <location evidence="1">Nucleus</location>
    </subcellularLocation>
</comment>
<comment type="catalytic activity">
    <reaction evidence="16">
        <text>L-lysyl(20)-[histone H4] + S-adenosyl-L-methionine = N(6)-methyl-L-lysyl(20)-[histone H4] + S-adenosyl-L-homocysteine + H(+)</text>
        <dbReference type="Rhea" id="RHEA:60344"/>
        <dbReference type="Rhea" id="RHEA-COMP:15554"/>
        <dbReference type="Rhea" id="RHEA-COMP:15555"/>
        <dbReference type="ChEBI" id="CHEBI:15378"/>
        <dbReference type="ChEBI" id="CHEBI:29969"/>
        <dbReference type="ChEBI" id="CHEBI:57856"/>
        <dbReference type="ChEBI" id="CHEBI:59789"/>
        <dbReference type="ChEBI" id="CHEBI:61929"/>
        <dbReference type="EC" id="2.1.1.361"/>
    </reaction>
</comment>
<evidence type="ECO:0000256" key="7">
    <source>
        <dbReference type="ARBA" id="ARBA00022618"/>
    </source>
</evidence>
<keyword evidence="5" id="KW-0678">Repressor</keyword>
<dbReference type="GO" id="GO:0032259">
    <property type="term" value="P:methylation"/>
    <property type="evidence" value="ECO:0007669"/>
    <property type="project" value="UniProtKB-KW"/>
</dbReference>
<evidence type="ECO:0000259" key="19">
    <source>
        <dbReference type="PROSITE" id="PS50280"/>
    </source>
</evidence>
<reference evidence="21" key="1">
    <citation type="submission" date="2025-08" db="UniProtKB">
        <authorList>
            <consortium name="RefSeq"/>
        </authorList>
    </citation>
    <scope>IDENTIFICATION</scope>
</reference>
<evidence type="ECO:0000256" key="13">
    <source>
        <dbReference type="ARBA" id="ARBA00023163"/>
    </source>
</evidence>
<keyword evidence="7" id="KW-0132">Cell division</keyword>
<organism evidence="20 21">
    <name type="scientific">Clupea harengus</name>
    <name type="common">Atlantic herring</name>
    <dbReference type="NCBI Taxonomy" id="7950"/>
    <lineage>
        <taxon>Eukaryota</taxon>
        <taxon>Metazoa</taxon>
        <taxon>Chordata</taxon>
        <taxon>Craniata</taxon>
        <taxon>Vertebrata</taxon>
        <taxon>Euteleostomi</taxon>
        <taxon>Actinopterygii</taxon>
        <taxon>Neopterygii</taxon>
        <taxon>Teleostei</taxon>
        <taxon>Clupei</taxon>
        <taxon>Clupeiformes</taxon>
        <taxon>Clupeoidei</taxon>
        <taxon>Clupeidae</taxon>
        <taxon>Clupea</taxon>
    </lineage>
</organism>
<evidence type="ECO:0000256" key="12">
    <source>
        <dbReference type="ARBA" id="ARBA00023015"/>
    </source>
</evidence>
<evidence type="ECO:0000256" key="2">
    <source>
        <dbReference type="ARBA" id="ARBA00004286"/>
    </source>
</evidence>
<keyword evidence="11" id="KW-0156">Chromatin regulator</keyword>
<keyword evidence="15" id="KW-0131">Cell cycle</keyword>
<dbReference type="InterPro" id="IPR016858">
    <property type="entry name" value="KMT5A-like"/>
</dbReference>
<evidence type="ECO:0000256" key="17">
    <source>
        <dbReference type="ARBA" id="ARBA00048985"/>
    </source>
</evidence>
<dbReference type="OrthoDB" id="5560686at2759"/>
<proteinExistence type="predicted"/>
<dbReference type="Proteomes" id="UP000515152">
    <property type="component" value="Chromosome 7"/>
</dbReference>
<evidence type="ECO:0000256" key="5">
    <source>
        <dbReference type="ARBA" id="ARBA00022491"/>
    </source>
</evidence>
<dbReference type="GeneID" id="105905089"/>
<evidence type="ECO:0000313" key="20">
    <source>
        <dbReference type="Proteomes" id="UP000515152"/>
    </source>
</evidence>
<dbReference type="InterPro" id="IPR051760">
    <property type="entry name" value="KMT5A"/>
</dbReference>
<evidence type="ECO:0000256" key="18">
    <source>
        <dbReference type="SAM" id="MobiDB-lite"/>
    </source>
</evidence>
<dbReference type="SMART" id="SM00317">
    <property type="entry name" value="SET"/>
    <property type="match status" value="1"/>
</dbReference>
<dbReference type="GO" id="GO:0051301">
    <property type="term" value="P:cell division"/>
    <property type="evidence" value="ECO:0007669"/>
    <property type="project" value="UniProtKB-KW"/>
</dbReference>
<dbReference type="PANTHER" id="PTHR46167:SF1">
    <property type="entry name" value="N-LYSINE METHYLTRANSFERASE KMT5A"/>
    <property type="match status" value="1"/>
</dbReference>
<name>A0A6P3W3Z4_CLUHA</name>
<feature type="compositionally biased region" description="Basic and acidic residues" evidence="18">
    <location>
        <begin position="136"/>
        <end position="150"/>
    </location>
</feature>
<evidence type="ECO:0000256" key="1">
    <source>
        <dbReference type="ARBA" id="ARBA00004123"/>
    </source>
</evidence>
<feature type="region of interest" description="Disordered" evidence="18">
    <location>
        <begin position="1"/>
        <end position="165"/>
    </location>
</feature>
<keyword evidence="13" id="KW-0804">Transcription</keyword>
<gene>
    <name evidence="21" type="primary">kmt5ab</name>
</gene>
<evidence type="ECO:0000256" key="15">
    <source>
        <dbReference type="ARBA" id="ARBA00023306"/>
    </source>
</evidence>
<evidence type="ECO:0000256" key="3">
    <source>
        <dbReference type="ARBA" id="ARBA00012187"/>
    </source>
</evidence>
<dbReference type="InterPro" id="IPR047266">
    <property type="entry name" value="KMT5A-like_SET"/>
</dbReference>
<keyword evidence="10" id="KW-0498">Mitosis</keyword>
<keyword evidence="9" id="KW-0949">S-adenosyl-L-methionine</keyword>
<keyword evidence="6 21" id="KW-0489">Methyltransferase</keyword>
<dbReference type="InterPro" id="IPR046341">
    <property type="entry name" value="SET_dom_sf"/>
</dbReference>
<evidence type="ECO:0000256" key="11">
    <source>
        <dbReference type="ARBA" id="ARBA00022853"/>
    </source>
</evidence>
<feature type="domain" description="SET" evidence="19">
    <location>
        <begin position="184"/>
        <end position="305"/>
    </location>
</feature>
<dbReference type="CDD" id="cd10528">
    <property type="entry name" value="SET_SETD8"/>
    <property type="match status" value="1"/>
</dbReference>
<keyword evidence="4" id="KW-0158">Chromosome</keyword>
<dbReference type="GO" id="GO:0140944">
    <property type="term" value="F:histone H4K20 monomethyltransferase activity"/>
    <property type="evidence" value="ECO:0007669"/>
    <property type="project" value="UniProtKB-EC"/>
</dbReference>
<dbReference type="GO" id="GO:0043516">
    <property type="term" value="P:regulation of DNA damage response, signal transduction by p53 class mediator"/>
    <property type="evidence" value="ECO:0007669"/>
    <property type="project" value="TreeGrafter"/>
</dbReference>
<dbReference type="PROSITE" id="PS51571">
    <property type="entry name" value="SAM_MT43_PR_SET"/>
    <property type="match status" value="1"/>
</dbReference>
<feature type="compositionally biased region" description="Basic and acidic residues" evidence="18">
    <location>
        <begin position="14"/>
        <end position="34"/>
    </location>
</feature>
<evidence type="ECO:0000256" key="4">
    <source>
        <dbReference type="ARBA" id="ARBA00022454"/>
    </source>
</evidence>
<accession>A0A6P3W3Z4</accession>
<evidence type="ECO:0000256" key="9">
    <source>
        <dbReference type="ARBA" id="ARBA00022691"/>
    </source>
</evidence>
<dbReference type="PROSITE" id="PS50280">
    <property type="entry name" value="SET"/>
    <property type="match status" value="1"/>
</dbReference>
<evidence type="ECO:0000256" key="16">
    <source>
        <dbReference type="ARBA" id="ARBA00047784"/>
    </source>
</evidence>
<dbReference type="FunFam" id="2.170.270.10:FF:000021">
    <property type="entry name" value="Histone-lysine N-methyltransferase"/>
    <property type="match status" value="1"/>
</dbReference>
<evidence type="ECO:0000256" key="14">
    <source>
        <dbReference type="ARBA" id="ARBA00023242"/>
    </source>
</evidence>
<sequence>MARGRKKQLAVSSKPEDTRKTKVVKGTKENKPETNEAAVCHGQTTMHGFLSPSKTRSPLRHSPLTLLHEENSSSDSNAPKHNFTHGEVRPNLSHPNTTVPLEATSSHSTDEDKPLDTPTVPPPQQNKSHVIKTNMKKPERSDSQRNRKVTDYYPIRRSSRKSKAELKSEELLHIEELIKNHVEEGLEVRHMEGKGRGVFACQEFRKGQFVVEYHGDLMEMAEAKEREATYAQDPTTGCYMYYFQFLTKTYCVDATMETERLGRLINHSKSGNCQTKLHSIGGTPHLFLVASRNIKPGEELLYDYGDRSRDALAAHPWLKY</sequence>
<dbReference type="EC" id="2.1.1.361" evidence="3"/>
<dbReference type="KEGG" id="char:105905089"/>
<keyword evidence="14" id="KW-0539">Nucleus</keyword>
<evidence type="ECO:0000313" key="21">
    <source>
        <dbReference type="RefSeq" id="XP_012688523.2"/>
    </source>
</evidence>
<dbReference type="AlphaFoldDB" id="A0A6P3W3Z4"/>
<keyword evidence="20" id="KW-1185">Reference proteome</keyword>
<dbReference type="PANTHER" id="PTHR46167">
    <property type="entry name" value="N-LYSINE METHYLTRANSFERASE KMT5A"/>
    <property type="match status" value="1"/>
</dbReference>
<dbReference type="RefSeq" id="XP_012688523.2">
    <property type="nucleotide sequence ID" value="XM_012833069.2"/>
</dbReference>
<dbReference type="Gene3D" id="2.170.270.10">
    <property type="entry name" value="SET domain"/>
    <property type="match status" value="1"/>
</dbReference>
<dbReference type="SUPFAM" id="SSF82199">
    <property type="entry name" value="SET domain"/>
    <property type="match status" value="1"/>
</dbReference>
<dbReference type="CTD" id="100004770"/>
<dbReference type="GO" id="GO:0005700">
    <property type="term" value="C:polytene chromosome"/>
    <property type="evidence" value="ECO:0007669"/>
    <property type="project" value="TreeGrafter"/>
</dbReference>
<protein>
    <recommendedName>
        <fullName evidence="3">[histone H4]-lysine(20) N-methyltransferase</fullName>
        <ecNumber evidence="3">2.1.1.361</ecNumber>
    </recommendedName>
</protein>
<dbReference type="Pfam" id="PF00856">
    <property type="entry name" value="SET"/>
    <property type="match status" value="1"/>
</dbReference>
<evidence type="ECO:0000256" key="8">
    <source>
        <dbReference type="ARBA" id="ARBA00022679"/>
    </source>
</evidence>
<feature type="compositionally biased region" description="Polar residues" evidence="18">
    <location>
        <begin position="42"/>
        <end position="56"/>
    </location>
</feature>